<accession>A0ACD4D4X8</accession>
<dbReference type="EMBL" id="CP104973">
    <property type="protein sequence ID" value="UXN60857.1"/>
    <property type="molecule type" value="Genomic_DNA"/>
</dbReference>
<evidence type="ECO:0000313" key="2">
    <source>
        <dbReference type="Proteomes" id="UP001061991"/>
    </source>
</evidence>
<evidence type="ECO:0000313" key="1">
    <source>
        <dbReference type="EMBL" id="UXN60857.1"/>
    </source>
</evidence>
<proteinExistence type="predicted"/>
<keyword evidence="2" id="KW-1185">Reference proteome</keyword>
<reference evidence="1" key="1">
    <citation type="submission" date="2022-09" db="EMBL/GenBank/DDBJ databases">
        <title>Interaction between co-microsymbionts with complementary sets of symbiotic genes in legume-rhizobium systems.</title>
        <authorList>
            <person name="Safronova V."/>
            <person name="Sazanova A."/>
            <person name="Afonin A."/>
            <person name="Chirak E."/>
        </authorList>
    </citation>
    <scope>NUCLEOTIDE SEQUENCE</scope>
    <source>
        <strain evidence="1">A18/3m</strain>
    </source>
</reference>
<name>A0ACD4D4X8_9HYPH</name>
<sequence>MERRDFIKMLGLAGTSAAAYAACSNYMSEALAQSTSIEDLLSSAAHCQPGSLEDVEHVILLMQENRSFDHYYGTFRGVRGFGDPRPLKLRDGTSVFQQPNAQPIARASYLLNHASWGGMESIVTTADAKTIKRELKQKISDALPKYAVQINLQIDGLRDDFFAHIVKGEWNSILPPAMVGKAVPELLEDLKNGLILFKPQDVDADFAALVKANLVSLLDNAAVAGFIAEQLKGAGGGFDIATIKTLISSFSGQQLLGMLLPMLAKIINIDEVKKAWPAAEKVLPSLKTGLPKPAEVFYKIREYAHWYETATIADIAHLLPKTIPGLPFPIESLYSAPIRAIPGLLPMLTPELFLKILPGDIFKFIKKDQIETYYPQIVDWLVGKGHIKPFQIRRGDKSAGEYQSFGLPHTYDDARDAINHGWNNQWMLTKGQDAMAHLDTAKDIPFYHKLAQAFTICDGYHCSSHAGTDPNRAHFYTGTGGGWTDNALFSGLTGERPDWKTYPEKLQELKVDWKFYQNGLDGDPFFGNFGDNILPYFKQYQDDTTDIAKRAMSVNTVLRTSASVPSQFEQDVRNDTLPAVSWINAPQVFCEHPGGISPHFGEYYVNEILKVLAANPKVFRKTVFIINYDENDGFFDHVPPPLPPLPTMKGAGKVSKGIVFSNDPKNPDAEHAVKLVQDLDPEDKRFLPDTPRDQSTMGLGNRVPCLIISPWTVGGRVCSELFDHTSTLRFLDAWLSARGLQPADTTFENISSWRRAICGDMTSAFDFTHKLDMVAKDGKDGLDAAAKMITDNPISNYLGLTKTQQDGLKASQPKYEGVSADIAKDLADETRKKQDKGQADLLPIGYDFTVVSRLMTPQGGDQPDTLRLAFSNKGSIGVALNVYTYGKFDQGRGASFYALEKAGKDGTPVTLTDDYDLAAGQGQYQFAVHGPNGFLSEFKGNAQDYNHNLIADIVNITALDDGKNVRIDFSQWPADATDTLLMINAYTKENVAVATGTPSITIATTDGWYDVAFIDNMSENVLEISTSGYLRRYAGHIENGKISKTDPAIGRKYDEKTRIYEGLTV</sequence>
<protein>
    <submittedName>
        <fullName evidence="1">DUF756 domain-containing protein</fullName>
    </submittedName>
</protein>
<organism evidence="1 2">
    <name type="scientific">Phyllobacterium zundukense</name>
    <dbReference type="NCBI Taxonomy" id="1867719"/>
    <lineage>
        <taxon>Bacteria</taxon>
        <taxon>Pseudomonadati</taxon>
        <taxon>Pseudomonadota</taxon>
        <taxon>Alphaproteobacteria</taxon>
        <taxon>Hyphomicrobiales</taxon>
        <taxon>Phyllobacteriaceae</taxon>
        <taxon>Phyllobacterium</taxon>
    </lineage>
</organism>
<gene>
    <name evidence="1" type="ORF">N8E88_31100</name>
</gene>
<dbReference type="Proteomes" id="UP001061991">
    <property type="component" value="Chromosome"/>
</dbReference>